<dbReference type="PANTHER" id="PTHR46558:SF4">
    <property type="entry name" value="DNA-BIDING PHAGE PROTEIN"/>
    <property type="match status" value="1"/>
</dbReference>
<dbReference type="RefSeq" id="WP_186741539.1">
    <property type="nucleotide sequence ID" value="NZ_VFIA01000056.1"/>
</dbReference>
<keyword evidence="4" id="KW-1185">Reference proteome</keyword>
<dbReference type="Proteomes" id="UP000700732">
    <property type="component" value="Unassembled WGS sequence"/>
</dbReference>
<dbReference type="CDD" id="cd00093">
    <property type="entry name" value="HTH_XRE"/>
    <property type="match status" value="1"/>
</dbReference>
<reference evidence="3 4" key="1">
    <citation type="submission" date="2019-06" db="EMBL/GenBank/DDBJ databases">
        <title>Spirosoma utsteinense sp. nov. isolated from Antarctic ice-free soils.</title>
        <authorList>
            <person name="Tahon G."/>
        </authorList>
    </citation>
    <scope>NUCLEOTIDE SEQUENCE [LARGE SCALE GENOMIC DNA]</scope>
    <source>
        <strain evidence="3 4">LMG 31447</strain>
    </source>
</reference>
<dbReference type="InterPro" id="IPR010982">
    <property type="entry name" value="Lambda_DNA-bd_dom_sf"/>
</dbReference>
<comment type="caution">
    <text evidence="3">The sequence shown here is derived from an EMBL/GenBank/DDBJ whole genome shotgun (WGS) entry which is preliminary data.</text>
</comment>
<evidence type="ECO:0000259" key="2">
    <source>
        <dbReference type="PROSITE" id="PS50943"/>
    </source>
</evidence>
<dbReference type="InterPro" id="IPR001387">
    <property type="entry name" value="Cro/C1-type_HTH"/>
</dbReference>
<gene>
    <name evidence="3" type="ORF">FH603_5274</name>
</gene>
<dbReference type="EMBL" id="VFIA01000056">
    <property type="protein sequence ID" value="MBC3794742.1"/>
    <property type="molecule type" value="Genomic_DNA"/>
</dbReference>
<evidence type="ECO:0000313" key="3">
    <source>
        <dbReference type="EMBL" id="MBC3794742.1"/>
    </source>
</evidence>
<evidence type="ECO:0000313" key="4">
    <source>
        <dbReference type="Proteomes" id="UP000700732"/>
    </source>
</evidence>
<accession>A0ABR6WFN6</accession>
<organism evidence="3 4">
    <name type="scientific">Spirosoma utsteinense</name>
    <dbReference type="NCBI Taxonomy" id="2585773"/>
    <lineage>
        <taxon>Bacteria</taxon>
        <taxon>Pseudomonadati</taxon>
        <taxon>Bacteroidota</taxon>
        <taxon>Cytophagia</taxon>
        <taxon>Cytophagales</taxon>
        <taxon>Cytophagaceae</taxon>
        <taxon>Spirosoma</taxon>
    </lineage>
</organism>
<dbReference type="SUPFAM" id="SSF47413">
    <property type="entry name" value="lambda repressor-like DNA-binding domains"/>
    <property type="match status" value="1"/>
</dbReference>
<name>A0ABR6WFN6_9BACT</name>
<keyword evidence="1" id="KW-0238">DNA-binding</keyword>
<protein>
    <submittedName>
        <fullName evidence="3">Transcriptional regulator with XRE-family HTH domain</fullName>
    </submittedName>
</protein>
<dbReference type="PANTHER" id="PTHR46558">
    <property type="entry name" value="TRACRIPTIONAL REGULATORY PROTEIN-RELATED-RELATED"/>
    <property type="match status" value="1"/>
</dbReference>
<dbReference type="Gene3D" id="1.10.260.40">
    <property type="entry name" value="lambda repressor-like DNA-binding domains"/>
    <property type="match status" value="1"/>
</dbReference>
<proteinExistence type="predicted"/>
<feature type="domain" description="HTH cro/C1-type" evidence="2">
    <location>
        <begin position="10"/>
        <end position="64"/>
    </location>
</feature>
<sequence>MSNKSLVINIRKVRESKNMKQEYVAELIGVSPATYSKIENNKTRLSAVRLQQIAAVLQVPLTSLLADNTTAGTTADAATLIAFQKQQLLERDKTIFELERERDQNVERERRLLNYIKMLEQQVT</sequence>
<dbReference type="Pfam" id="PF01381">
    <property type="entry name" value="HTH_3"/>
    <property type="match status" value="1"/>
</dbReference>
<dbReference type="SMART" id="SM00530">
    <property type="entry name" value="HTH_XRE"/>
    <property type="match status" value="1"/>
</dbReference>
<dbReference type="PROSITE" id="PS50943">
    <property type="entry name" value="HTH_CROC1"/>
    <property type="match status" value="1"/>
</dbReference>
<evidence type="ECO:0000256" key="1">
    <source>
        <dbReference type="ARBA" id="ARBA00023125"/>
    </source>
</evidence>